<dbReference type="Gene3D" id="3.30.70.260">
    <property type="match status" value="1"/>
</dbReference>
<evidence type="ECO:0000313" key="2">
    <source>
        <dbReference type="EMBL" id="AFK51635.1"/>
    </source>
</evidence>
<dbReference type="STRING" id="1184251.TCELL_1212"/>
<dbReference type="eggNOG" id="arCOG01688">
    <property type="taxonomic scope" value="Archaea"/>
</dbReference>
<dbReference type="SMART" id="SM00989">
    <property type="entry name" value="V4R"/>
    <property type="match status" value="1"/>
</dbReference>
<dbReference type="Proteomes" id="UP000005270">
    <property type="component" value="Chromosome"/>
</dbReference>
<dbReference type="AlphaFoldDB" id="I3TFU7"/>
<feature type="domain" description="4-vinyl reductase 4VR" evidence="1">
    <location>
        <begin position="213"/>
        <end position="277"/>
    </location>
</feature>
<dbReference type="eggNOG" id="arCOG00811">
    <property type="taxonomic scope" value="Archaea"/>
</dbReference>
<reference evidence="2 3" key="1">
    <citation type="journal article" date="2012" name="J. Bacteriol.">
        <title>Complete genome sequence of the hyperthermophilic cellulolytic Crenarchaeon 'Thermogladius cellulolyticus' 1633.</title>
        <authorList>
            <person name="Mardanov A.V."/>
            <person name="Kochetkova T.V."/>
            <person name="Beletsky A.V."/>
            <person name="Bonch-Osmolovskaya E.A."/>
            <person name="Ravin N.V."/>
            <person name="Skryabin K.G."/>
        </authorList>
    </citation>
    <scope>NUCLEOTIDE SEQUENCE [LARGE SCALE GENOMIC DNA]</scope>
    <source>
        <strain evidence="3">DSM 22663 / VKM B-2946 / 1633</strain>
    </source>
</reference>
<keyword evidence="3" id="KW-1185">Reference proteome</keyword>
<dbReference type="Gene3D" id="3.30.1380.20">
    <property type="entry name" value="Trafficking protein particle complex subunit 3"/>
    <property type="match status" value="1"/>
</dbReference>
<evidence type="ECO:0000313" key="3">
    <source>
        <dbReference type="Proteomes" id="UP000005270"/>
    </source>
</evidence>
<dbReference type="OrthoDB" id="19264at2157"/>
<dbReference type="InterPro" id="IPR004096">
    <property type="entry name" value="V4R"/>
</dbReference>
<dbReference type="Pfam" id="PF02830">
    <property type="entry name" value="V4R"/>
    <property type="match status" value="1"/>
</dbReference>
<dbReference type="KEGG" id="thg:TCELL_1212"/>
<dbReference type="CDD" id="cd02116">
    <property type="entry name" value="ACT"/>
    <property type="match status" value="1"/>
</dbReference>
<dbReference type="InterPro" id="IPR024096">
    <property type="entry name" value="NO_sig/Golgi_transp_ligand-bd"/>
</dbReference>
<dbReference type="EMBL" id="CP003531">
    <property type="protein sequence ID" value="AFK51635.1"/>
    <property type="molecule type" value="Genomic_DNA"/>
</dbReference>
<evidence type="ECO:0000259" key="1">
    <source>
        <dbReference type="SMART" id="SM00989"/>
    </source>
</evidence>
<organism evidence="2 3">
    <name type="scientific">Thermogladius calderae (strain DSM 22663 / VKM B-2946 / 1633)</name>
    <dbReference type="NCBI Taxonomy" id="1184251"/>
    <lineage>
        <taxon>Archaea</taxon>
        <taxon>Thermoproteota</taxon>
        <taxon>Thermoprotei</taxon>
        <taxon>Desulfurococcales</taxon>
        <taxon>Desulfurococcaceae</taxon>
        <taxon>Thermogladius</taxon>
    </lineage>
</organism>
<sequence>MLRRLFGGRPLRGRRGPSIEVDTAIYAGGKYYTALLLELVNKPGVVARIVDEIAKRRINIVKVTTPYLVTGDRGHLLIILEDCDEKCAGELKRVLEGMRETVLAVEAASGMDIFLFPKLGELRFLNERGLVLSAGMVAEALRTASRSVGRTEHSSVLRFAGRGVGRYVYQGVYSLMSAPQSPEAQLKLSLDFLVDMFKALGLGDAEYDVRGLEVRFKVKDNFECAAAKEAGLIGPTGHFTSGLIEGFLEGVFGRRVEVVEEKCIARGDHHCEFRAMMYEAIPG</sequence>
<dbReference type="GeneID" id="13013531"/>
<dbReference type="PANTHER" id="PTHR35090">
    <property type="entry name" value="DNA-DIRECTED RNA POLYMERASE SUBUNIT I"/>
    <property type="match status" value="1"/>
</dbReference>
<dbReference type="RefSeq" id="WP_014737885.1">
    <property type="nucleotide sequence ID" value="NC_017954.1"/>
</dbReference>
<dbReference type="SUPFAM" id="SSF55021">
    <property type="entry name" value="ACT-like"/>
    <property type="match status" value="1"/>
</dbReference>
<proteinExistence type="predicted"/>
<protein>
    <recommendedName>
        <fullName evidence="1">4-vinyl reductase 4VR domain-containing protein</fullName>
    </recommendedName>
</protein>
<dbReference type="InterPro" id="IPR045865">
    <property type="entry name" value="ACT-like_dom_sf"/>
</dbReference>
<dbReference type="InParanoid" id="I3TFU7"/>
<name>I3TFU7_THEC1</name>
<accession>I3TFU7</accession>
<dbReference type="PANTHER" id="PTHR35090:SF2">
    <property type="entry name" value="ARSR FAMILY TRANSCRIPTIONAL REGULATOR"/>
    <property type="match status" value="1"/>
</dbReference>
<dbReference type="HOGENOM" id="CLU_982185_0_0_2"/>
<dbReference type="SUPFAM" id="SSF111126">
    <property type="entry name" value="Ligand-binding domain in the NO signalling and Golgi transport"/>
    <property type="match status" value="1"/>
</dbReference>
<gene>
    <name evidence="2" type="ordered locus">TCELL_1212</name>
</gene>